<evidence type="ECO:0000313" key="2">
    <source>
        <dbReference type="Proteomes" id="UP000823896"/>
    </source>
</evidence>
<sequence length="216" mass="24582">MRKNGRRIALALILLYLCAAAFALWRIVIPSQKWYSAQTLGIDELCSSHDENGNGIDDYHDLVAGARAYVESGPSYQSIYYAGGYPDDEHGVCTDVIWHAFAQAGYALKDMVDADIAIDRSVYGIDTPDPNIDFRRVRNLQVFFQRHALTLDADSDEPEDWQPGDIVIYHEHIALCSDRRNAEGFPFIIHFDGWGAREADELKRYDALAHFRWPQE</sequence>
<organism evidence="1 2">
    <name type="scientific">Candidatus Merdibacter merdavium</name>
    <dbReference type="NCBI Taxonomy" id="2838692"/>
    <lineage>
        <taxon>Bacteria</taxon>
        <taxon>Bacillati</taxon>
        <taxon>Bacillota</taxon>
        <taxon>Erysipelotrichia</taxon>
        <taxon>Erysipelotrichales</taxon>
        <taxon>Erysipelotrichaceae</taxon>
        <taxon>Merdibacter</taxon>
    </lineage>
</organism>
<proteinExistence type="predicted"/>
<dbReference type="InterPro" id="IPR009706">
    <property type="entry name" value="DUF1287"/>
</dbReference>
<name>A0A9D2NP56_9FIRM</name>
<dbReference type="EMBL" id="DWWM01000012">
    <property type="protein sequence ID" value="HJC35965.1"/>
    <property type="molecule type" value="Genomic_DNA"/>
</dbReference>
<dbReference type="AlphaFoldDB" id="A0A9D2NP56"/>
<dbReference type="Proteomes" id="UP000823896">
    <property type="component" value="Unassembled WGS sequence"/>
</dbReference>
<protein>
    <submittedName>
        <fullName evidence="1">DUF1287 domain-containing protein</fullName>
    </submittedName>
</protein>
<accession>A0A9D2NP56</accession>
<dbReference type="Pfam" id="PF06940">
    <property type="entry name" value="DUF1287"/>
    <property type="match status" value="1"/>
</dbReference>
<reference evidence="1" key="2">
    <citation type="submission" date="2021-04" db="EMBL/GenBank/DDBJ databases">
        <authorList>
            <person name="Gilroy R."/>
        </authorList>
    </citation>
    <scope>NUCLEOTIDE SEQUENCE</scope>
    <source>
        <strain evidence="1">CHK187-11901</strain>
    </source>
</reference>
<gene>
    <name evidence="1" type="ORF">H9702_02390</name>
</gene>
<comment type="caution">
    <text evidence="1">The sequence shown here is derived from an EMBL/GenBank/DDBJ whole genome shotgun (WGS) entry which is preliminary data.</text>
</comment>
<evidence type="ECO:0000313" key="1">
    <source>
        <dbReference type="EMBL" id="HJC35965.1"/>
    </source>
</evidence>
<reference evidence="1" key="1">
    <citation type="journal article" date="2021" name="PeerJ">
        <title>Extensive microbial diversity within the chicken gut microbiome revealed by metagenomics and culture.</title>
        <authorList>
            <person name="Gilroy R."/>
            <person name="Ravi A."/>
            <person name="Getino M."/>
            <person name="Pursley I."/>
            <person name="Horton D.L."/>
            <person name="Alikhan N.F."/>
            <person name="Baker D."/>
            <person name="Gharbi K."/>
            <person name="Hall N."/>
            <person name="Watson M."/>
            <person name="Adriaenssens E.M."/>
            <person name="Foster-Nyarko E."/>
            <person name="Jarju S."/>
            <person name="Secka A."/>
            <person name="Antonio M."/>
            <person name="Oren A."/>
            <person name="Chaudhuri R.R."/>
            <person name="La Ragione R."/>
            <person name="Hildebrand F."/>
            <person name="Pallen M.J."/>
        </authorList>
    </citation>
    <scope>NUCLEOTIDE SEQUENCE</scope>
    <source>
        <strain evidence="1">CHK187-11901</strain>
    </source>
</reference>